<dbReference type="eggNOG" id="COG1305">
    <property type="taxonomic scope" value="Bacteria"/>
</dbReference>
<dbReference type="Proteomes" id="UP000008385">
    <property type="component" value="Chromosome"/>
</dbReference>
<dbReference type="InterPro" id="IPR018667">
    <property type="entry name" value="DUF2126"/>
</dbReference>
<reference evidence="3" key="1">
    <citation type="submission" date="2006-01" db="EMBL/GenBank/DDBJ databases">
        <title>Genome of the cyst-dividing bacterium Ramlibacter tataouinensis.</title>
        <authorList>
            <person name="Barakat M."/>
            <person name="Ortet P."/>
            <person name="De Luca G."/>
            <person name="Jourlin-Castelli C."/>
            <person name="Ansaldi M."/>
            <person name="Py B."/>
            <person name="Fichant G."/>
            <person name="Coutinho P."/>
            <person name="Voulhoux R."/>
            <person name="Bastien O."/>
            <person name="Roy S."/>
            <person name="Marechal E."/>
            <person name="Henrissat B."/>
            <person name="Quentin Y."/>
            <person name="Noirot P."/>
            <person name="Filloux A."/>
            <person name="Mejean V."/>
            <person name="DuBow M."/>
            <person name="Barras F."/>
            <person name="Heulin T."/>
        </authorList>
    </citation>
    <scope>NUCLEOTIDE SEQUENCE [LARGE SCALE GENOMIC DNA]</scope>
    <source>
        <strain evidence="3">ATCC BAA-407 / DSM 14655 / LMG 21543 / TTB310</strain>
    </source>
</reference>
<accession>F5Y2T8</accession>
<sequence>MSIHAALSHVTHYQYDRPVQLGPQVVRLRPAPHCRSKVVSYSLRVEPALHFINWQQDPFANYQARLVFPEKTREFKVTVDLVVEMAVFNPFDFFLEPSAEKFPFAYEPAVAQELAPYLATEPATPLLRAYLDRVDRTPRATIDFLVALNQQLQRDVRYLIRMEPGVQPPEETLRQASGSCRDSGWLLVQLLRHLGLAARFVSGYLIQLTPDVKSLDGPSGTSVDFTDLHAWCEVYLPGAGWIGLDPTSGLLAGEGHIPLACTPQPSGAAPVEGLVDEAQVEFSHHMAVTRIHESPRVTRPYTDDQWRQVLALGQAVDLELQAGDVRLTMGGEPTFVCVEDREAPEWNTDALGPTKRGYATELVHRLRARYGHGGFLHFGQGKWYPGEQLPRWALSIFWRADGQPCWRDPSLFADERQPAHYTGEDARRFTHRLAATLGVTDRYVQPGYEDVFYYLWRERRLPVNVDPFDARLDDELERARLRRVFDRKLDTVVGYALPLAAGEEAAQQPAWSTGPWFLRDQRLYLVPGDSPMGYRLPLDSLPWASKADHPHLIEQDPMAPREALPRTPTLQTPVADAEGPAPAAVRQVTPPRRFQSAGELTRTALCVEVRDPSRANGPQAEQVGEKSGVLYVFMPPLARLEDYLHLLAAVESTAAELGVKIVLEGYPPPRDHRLRVLQVTPDPGVIEVNIHPAHSWGELVENTEFLYQAAFETRLAAEKFMTDGRHTGTGGGNHFVLGGATPADSPFLRRPELLASLLLYWHNHPSLSYLFSGLFMGPTSQAPRVDEARNDQLYELEIALQEIERNQQVHGQEVPPWLVDRVLRNILVDVTGNTHRSEFCIDKLYSPDTASGRLGLLELRAFEMPPHARMSIVQQLLIRALVARFWKQPYRAPVTRWGTELHDRWLLPTFVRMDLHDVLAEMRQAGYAFDASWFAPHFEFRFPLVGQVQSHGIELTLRNALEPWHVMGEEGAIGGTVRFVDSSLERIEVQVSGLNDSRHVVTVNGRALPLQPTGTAGEFVAGVRYRAWNPPAALHPTIGVHAPLTFDIVDTWMNRSLGGCQYHVAHPGGRNYVTFPVNAYEAESRRLARFFRMGHTPGTLAVAPATLGVPGSREFPFTLDLRRPSRA</sequence>
<gene>
    <name evidence="2" type="ordered locus">Rta_25380</name>
</gene>
<name>F5Y2T8_RAMTT</name>
<dbReference type="InterPro" id="IPR002931">
    <property type="entry name" value="Transglutaminase-like"/>
</dbReference>
<organism evidence="2 3">
    <name type="scientific">Ramlibacter tataouinensis (strain ATCC BAA-407 / DSM 14655 / LMG 21543 / TTB310)</name>
    <dbReference type="NCBI Taxonomy" id="365046"/>
    <lineage>
        <taxon>Bacteria</taxon>
        <taxon>Pseudomonadati</taxon>
        <taxon>Pseudomonadota</taxon>
        <taxon>Betaproteobacteria</taxon>
        <taxon>Burkholderiales</taxon>
        <taxon>Comamonadaceae</taxon>
        <taxon>Ramlibacter</taxon>
    </lineage>
</organism>
<dbReference type="SMART" id="SM00460">
    <property type="entry name" value="TGc"/>
    <property type="match status" value="1"/>
</dbReference>
<keyword evidence="3" id="KW-1185">Reference proteome</keyword>
<dbReference type="PANTHER" id="PTHR33490:SF1">
    <property type="entry name" value="SLL1233 PROTEIN"/>
    <property type="match status" value="1"/>
</dbReference>
<dbReference type="PANTHER" id="PTHR33490">
    <property type="entry name" value="BLR5614 PROTEIN-RELATED"/>
    <property type="match status" value="1"/>
</dbReference>
<dbReference type="PATRIC" id="fig|365046.3.peg.2594"/>
<dbReference type="HOGENOM" id="CLU_008973_4_0_4"/>
<dbReference type="eggNOG" id="COG4196">
    <property type="taxonomic scope" value="Bacteria"/>
</dbReference>
<reference evidence="2 3" key="2">
    <citation type="journal article" date="2011" name="PLoS ONE">
        <title>The Cyst-Dividing Bacterium Ramlibacter tataouinensis TTB310 Genome Reveals a Well-Stocked Toolbox for Adaptation to a Desert Environment.</title>
        <authorList>
            <person name="De Luca G."/>
            <person name="Barakat M."/>
            <person name="Ortet P."/>
            <person name="Fochesato S."/>
            <person name="Jourlin-Castelli C."/>
            <person name="Ansaldi M."/>
            <person name="Py B."/>
            <person name="Fichant G."/>
            <person name="Coutinho P.M."/>
            <person name="Voulhoux R."/>
            <person name="Bastien O."/>
            <person name="Marechal E."/>
            <person name="Henrissat B."/>
            <person name="Quentin Y."/>
            <person name="Noirot P."/>
            <person name="Filloux A."/>
            <person name="Mejean V."/>
            <person name="Dubow M.S."/>
            <person name="Barras F."/>
            <person name="Barbe V."/>
            <person name="Weissenbach J."/>
            <person name="Mihalcescu I."/>
            <person name="Vermeglio A."/>
            <person name="Achouak W."/>
            <person name="Heulin T."/>
        </authorList>
    </citation>
    <scope>NUCLEOTIDE SEQUENCE [LARGE SCALE GENOMIC DNA]</scope>
    <source>
        <strain evidence="3">ATCC BAA-407 / DSM 14655 / LMG 21543 / TTB310</strain>
    </source>
</reference>
<dbReference type="KEGG" id="rta:Rta_25380"/>
<protein>
    <recommendedName>
        <fullName evidence="1">Transglutaminase-like domain-containing protein</fullName>
    </recommendedName>
</protein>
<dbReference type="SUPFAM" id="SSF54001">
    <property type="entry name" value="Cysteine proteinases"/>
    <property type="match status" value="1"/>
</dbReference>
<dbReference type="STRING" id="365046.Rta_25380"/>
<dbReference type="AlphaFoldDB" id="F5Y2T8"/>
<evidence type="ECO:0000259" key="1">
    <source>
        <dbReference type="SMART" id="SM00460"/>
    </source>
</evidence>
<dbReference type="InterPro" id="IPR013589">
    <property type="entry name" value="Bac_transglu_N"/>
</dbReference>
<dbReference type="InterPro" id="IPR038765">
    <property type="entry name" value="Papain-like_cys_pep_sf"/>
</dbReference>
<feature type="domain" description="Transglutaminase-like" evidence="1">
    <location>
        <begin position="172"/>
        <end position="248"/>
    </location>
</feature>
<dbReference type="Pfam" id="PF09899">
    <property type="entry name" value="DUF2126"/>
    <property type="match status" value="1"/>
</dbReference>
<dbReference type="Pfam" id="PF01841">
    <property type="entry name" value="Transglut_core"/>
    <property type="match status" value="1"/>
</dbReference>
<evidence type="ECO:0000313" key="3">
    <source>
        <dbReference type="Proteomes" id="UP000008385"/>
    </source>
</evidence>
<dbReference type="Pfam" id="PF08379">
    <property type="entry name" value="Bact_transglu_N"/>
    <property type="match status" value="1"/>
</dbReference>
<dbReference type="EMBL" id="CP000245">
    <property type="protein sequence ID" value="AEG93634.1"/>
    <property type="molecule type" value="Genomic_DNA"/>
</dbReference>
<dbReference type="RefSeq" id="WP_013901866.1">
    <property type="nucleotide sequence ID" value="NC_015677.1"/>
</dbReference>
<dbReference type="Gene3D" id="3.10.620.30">
    <property type="match status" value="1"/>
</dbReference>
<dbReference type="OrthoDB" id="9804872at2"/>
<proteinExistence type="predicted"/>
<evidence type="ECO:0000313" key="2">
    <source>
        <dbReference type="EMBL" id="AEG93634.1"/>
    </source>
</evidence>